<reference evidence="1" key="1">
    <citation type="submission" date="2019-02" db="EMBL/GenBank/DDBJ databases">
        <authorList>
            <person name="Gruber-Vodicka R. H."/>
            <person name="Seah K. B. B."/>
        </authorList>
    </citation>
    <scope>NUCLEOTIDE SEQUENCE</scope>
    <source>
        <strain evidence="1">BECK_S313</strain>
    </source>
</reference>
<dbReference type="EMBL" id="CAADFK010000087">
    <property type="protein sequence ID" value="VFK15984.1"/>
    <property type="molecule type" value="Genomic_DNA"/>
</dbReference>
<accession>A0A450WG42</accession>
<gene>
    <name evidence="1" type="ORF">BECKLPF1236B_GA0070989_10875</name>
</gene>
<protein>
    <submittedName>
        <fullName evidence="1">Uncharacterized protein</fullName>
    </submittedName>
</protein>
<proteinExistence type="predicted"/>
<evidence type="ECO:0000313" key="1">
    <source>
        <dbReference type="EMBL" id="VFK15984.1"/>
    </source>
</evidence>
<organism evidence="1">
    <name type="scientific">Candidatus Kentrum sp. LPFa</name>
    <dbReference type="NCBI Taxonomy" id="2126335"/>
    <lineage>
        <taxon>Bacteria</taxon>
        <taxon>Pseudomonadati</taxon>
        <taxon>Pseudomonadota</taxon>
        <taxon>Gammaproteobacteria</taxon>
        <taxon>Candidatus Kentrum</taxon>
    </lineage>
</organism>
<sequence length="96" mass="11011">METIKATVVQVGEKHFIEIGDGDHTIRIPMSEDKPNEVKSAFNRLIVRLKEGEFRIELENVGEDLFSQVANEYIRQLNREIQGIYGEMKQYGLSGN</sequence>
<name>A0A450WG42_9GAMM</name>
<dbReference type="AlphaFoldDB" id="A0A450WG42"/>